<dbReference type="STRING" id="888050.HMPREF9004_1030"/>
<dbReference type="SUPFAM" id="SSF52980">
    <property type="entry name" value="Restriction endonuclease-like"/>
    <property type="match status" value="1"/>
</dbReference>
<dbReference type="HOGENOM" id="CLU_054699_0_0_11"/>
<dbReference type="PATRIC" id="fig|888050.3.peg.976"/>
<keyword evidence="2" id="KW-1185">Reference proteome</keyword>
<dbReference type="RefSeq" id="WP_005963062.1">
    <property type="nucleotide sequence ID" value="NZ_CP040505.1"/>
</dbReference>
<name>N6X405_9ACTO</name>
<evidence type="ECO:0000313" key="1">
    <source>
        <dbReference type="EMBL" id="ENO18461.1"/>
    </source>
</evidence>
<dbReference type="OrthoDB" id="3258696at2"/>
<organism evidence="1 2">
    <name type="scientific">Schaalia cardiffensis F0333</name>
    <dbReference type="NCBI Taxonomy" id="888050"/>
    <lineage>
        <taxon>Bacteria</taxon>
        <taxon>Bacillati</taxon>
        <taxon>Actinomycetota</taxon>
        <taxon>Actinomycetes</taxon>
        <taxon>Actinomycetales</taxon>
        <taxon>Actinomycetaceae</taxon>
        <taxon>Schaalia</taxon>
    </lineage>
</organism>
<sequence length="344" mass="37894">MAPKDYELIRLNGSHECGDGRIEKVKRGFAVVLPEDPERLSPWHAQNLVDRARIEAVDAALSAPHAFAMESVLILEDLPMWRRNPDVHVRVPGRYSTTALPTVSLGPHRISPVSVRQCRAGSLPPVVESPTGIAHDALAHTAVLLTARRPLLDGFVAVSGILRRLSSFDRFDIPASRAREARARSGLLECLDSLGALHGRGRAGLVLAHADAGCESAGESAALAVLSTIGLLGLQTQHEVIVAGRRYFIDFALPGARIGFEFDGVVKMGKTPEEFRRAQAELMARQRYLEDAGWLIIRIGWNDLLDPRRLRGRVVERITGSGRWKGSRDREAQRLWALMMHDLS</sequence>
<dbReference type="eggNOG" id="COG5340">
    <property type="taxonomic scope" value="Bacteria"/>
</dbReference>
<accession>N6X405</accession>
<dbReference type="EMBL" id="AQHZ01000015">
    <property type="protein sequence ID" value="ENO18461.1"/>
    <property type="molecule type" value="Genomic_DNA"/>
</dbReference>
<reference evidence="1 2" key="1">
    <citation type="submission" date="2013-03" db="EMBL/GenBank/DDBJ databases">
        <title>Reference genome for the Human Microbiome Project.</title>
        <authorList>
            <person name="Aqrawi P."/>
            <person name="Ayvaz T."/>
            <person name="Bess C."/>
            <person name="Blankenburg K."/>
            <person name="Coyle M."/>
            <person name="Deng J."/>
            <person name="Forbes L."/>
            <person name="Fowler G."/>
            <person name="Francisco L."/>
            <person name="Fu Q."/>
            <person name="Gibbs R."/>
            <person name="Gross S."/>
            <person name="Gubbala S."/>
            <person name="Hale W."/>
            <person name="Hemphill L."/>
            <person name="Highlander S."/>
            <person name="Hirani K."/>
            <person name="Jackson L."/>
            <person name="Jakkamsetti A."/>
            <person name="Javaid M."/>
            <person name="Jayaseelan J.C."/>
            <person name="Jiang H."/>
            <person name="Joshi V."/>
            <person name="Korchina V."/>
            <person name="Kovar C."/>
            <person name="Lara F."/>
            <person name="Lee S."/>
            <person name="Liu Y."/>
            <person name="Mata R."/>
            <person name="Mathew T."/>
            <person name="Munidasa M."/>
            <person name="Muzny D."/>
            <person name="Nazareth L."/>
            <person name="Ngo R."/>
            <person name="Nguyen L."/>
            <person name="Nguyen N."/>
            <person name="Okwuonu G."/>
            <person name="Ongeri F."/>
            <person name="Palculict T."/>
            <person name="Patil S."/>
            <person name="Petrosino J."/>
            <person name="Pham C."/>
            <person name="Pham P."/>
            <person name="Pu L.-L."/>
            <person name="Qin X."/>
            <person name="Qu J."/>
            <person name="Reid J."/>
            <person name="Ross M."/>
            <person name="Ruth R."/>
            <person name="Saada N."/>
            <person name="San Lucas F."/>
            <person name="Santibanez J."/>
            <person name="Shang Y."/>
            <person name="Simmons D."/>
            <person name="Song X.-Z."/>
            <person name="Tang L.-Y."/>
            <person name="Thornton R."/>
            <person name="Warren J."/>
            <person name="Weissenberger G."/>
            <person name="Wilczek-Boney K."/>
            <person name="Worley K."/>
            <person name="Youmans B."/>
            <person name="Zhang J."/>
            <person name="Zhang L."/>
            <person name="Zhao Z."/>
            <person name="Zhou C."/>
            <person name="Zhu D."/>
            <person name="Zhu Y."/>
        </authorList>
    </citation>
    <scope>NUCLEOTIDE SEQUENCE [LARGE SCALE GENOMIC DNA]</scope>
    <source>
        <strain evidence="1 2">F0333</strain>
    </source>
</reference>
<dbReference type="Proteomes" id="UP000013015">
    <property type="component" value="Unassembled WGS sequence"/>
</dbReference>
<dbReference type="InterPro" id="IPR011335">
    <property type="entry name" value="Restrct_endonuc-II-like"/>
</dbReference>
<gene>
    <name evidence="1" type="ORF">HMPREF9004_1030</name>
</gene>
<evidence type="ECO:0000313" key="2">
    <source>
        <dbReference type="Proteomes" id="UP000013015"/>
    </source>
</evidence>
<dbReference type="Gene3D" id="3.40.960.10">
    <property type="entry name" value="VSR Endonuclease"/>
    <property type="match status" value="1"/>
</dbReference>
<protein>
    <recommendedName>
        <fullName evidence="3">DUF559 domain-containing protein</fullName>
    </recommendedName>
</protein>
<proteinExistence type="predicted"/>
<evidence type="ECO:0008006" key="3">
    <source>
        <dbReference type="Google" id="ProtNLM"/>
    </source>
</evidence>
<dbReference type="AlphaFoldDB" id="N6X405"/>
<comment type="caution">
    <text evidence="1">The sequence shown here is derived from an EMBL/GenBank/DDBJ whole genome shotgun (WGS) entry which is preliminary data.</text>
</comment>